<evidence type="ECO:0000313" key="3">
    <source>
        <dbReference type="Proteomes" id="UP001152888"/>
    </source>
</evidence>
<evidence type="ECO:0000256" key="1">
    <source>
        <dbReference type="SAM" id="SignalP"/>
    </source>
</evidence>
<dbReference type="Proteomes" id="UP001152888">
    <property type="component" value="Unassembled WGS sequence"/>
</dbReference>
<proteinExistence type="predicted"/>
<sequence length="216" mass="25402">MKIRIVFCIMCIWIFKIKRVTTRDLDVHSKLDKYLNDQRDDMNSVFQKHPVRKRGANDIERGATKVIPIDITIKDSAILLFSLKGDVYVIKYQELFKIDNKTFSLDPVGRFSRLENNEYVSYAKGDQFLFVRTQTGNTHIYRITDKDIVFLHSIYLPHFKNCKFFTQDENLYLAVISNERDNLGDLVIYMWIGTHFDEISTKNIRSAVEINVHPNI</sequence>
<dbReference type="EMBL" id="CAKOFQ010006694">
    <property type="protein sequence ID" value="CAH1961344.1"/>
    <property type="molecule type" value="Genomic_DNA"/>
</dbReference>
<feature type="chain" id="PRO_5040484054" evidence="1">
    <location>
        <begin position="23"/>
        <end position="216"/>
    </location>
</feature>
<accession>A0A9P0JU18</accession>
<organism evidence="2 3">
    <name type="scientific">Acanthoscelides obtectus</name>
    <name type="common">Bean weevil</name>
    <name type="synonym">Bruchus obtectus</name>
    <dbReference type="NCBI Taxonomy" id="200917"/>
    <lineage>
        <taxon>Eukaryota</taxon>
        <taxon>Metazoa</taxon>
        <taxon>Ecdysozoa</taxon>
        <taxon>Arthropoda</taxon>
        <taxon>Hexapoda</taxon>
        <taxon>Insecta</taxon>
        <taxon>Pterygota</taxon>
        <taxon>Neoptera</taxon>
        <taxon>Endopterygota</taxon>
        <taxon>Coleoptera</taxon>
        <taxon>Polyphaga</taxon>
        <taxon>Cucujiformia</taxon>
        <taxon>Chrysomeloidea</taxon>
        <taxon>Chrysomelidae</taxon>
        <taxon>Bruchinae</taxon>
        <taxon>Bruchini</taxon>
        <taxon>Acanthoscelides</taxon>
    </lineage>
</organism>
<dbReference type="OrthoDB" id="7936313at2759"/>
<dbReference type="AlphaFoldDB" id="A0A9P0JU18"/>
<reference evidence="2" key="1">
    <citation type="submission" date="2022-03" db="EMBL/GenBank/DDBJ databases">
        <authorList>
            <person name="Sayadi A."/>
        </authorList>
    </citation>
    <scope>NUCLEOTIDE SEQUENCE</scope>
</reference>
<protein>
    <submittedName>
        <fullName evidence="2">Uncharacterized protein</fullName>
    </submittedName>
</protein>
<comment type="caution">
    <text evidence="2">The sequence shown here is derived from an EMBL/GenBank/DDBJ whole genome shotgun (WGS) entry which is preliminary data.</text>
</comment>
<name>A0A9P0JU18_ACAOB</name>
<keyword evidence="1" id="KW-0732">Signal</keyword>
<evidence type="ECO:0000313" key="2">
    <source>
        <dbReference type="EMBL" id="CAH1961344.1"/>
    </source>
</evidence>
<gene>
    <name evidence="2" type="ORF">ACAOBT_LOCUS4112</name>
</gene>
<keyword evidence="3" id="KW-1185">Reference proteome</keyword>
<feature type="signal peptide" evidence="1">
    <location>
        <begin position="1"/>
        <end position="22"/>
    </location>
</feature>